<feature type="region of interest" description="Disordered" evidence="11">
    <location>
        <begin position="269"/>
        <end position="290"/>
    </location>
</feature>
<accession>G7YME1</accession>
<sequence length="1316" mass="146598">MIDRNPQQPTCLPAGRYEFKDAGIYIGEWLNEKAVGLGLITKDKCQGEYTGLWDAGMEKSGVFLWPNAPGAMYEGEWANNRRNGHGIFTREDWVIMGKFVDDFISVGVKCKENSIGRFEGEFENGFPSFGVETYADGGSYAGEYKNGIRDGLGVRTSIPYGEVINFFPEEAALAAEMKAKRRAALEAANTINESQKLGRHGSLLSQRSGEAAEMENLEAPEEDEPFSGRRATPTGGASNTAGLRELRMSCKFRCGFVLSSQRSELVQRRQDKLSGVSKPRRGRDVVPRSGHHRTRSLTNLFTRSLSRESIHRFKRQGSASERTTYGKADETTPESVFTLDQEDAIDPETVETFAGQWENDSRHGYGVCERSDGVTYEGQWFKNQRHGYGQTRFQDGTCEQGRYQYGKLVFLSWSKGTKPHMLLYNYHIKMGVGSSVKRARVIAEQARLRATEARENLENVHMIVELSKKAAELARDYSLETRELVKEMYPDFEQPGIKYLDDMVRLMRVTKRGNLAFESALEAAQGVLAGVTTGLTVDPNAKQESTGEDGKEFEMDSRRSSRNLEVGNKGSLISRAGSYRIRRLAKGKATDGERPSNDRDRGQKSEGRTNLYISSDMGVAQLTQFSLYCGLVTAPGQDNNCLYDGDMNGTFTTPANTADQQLSTGFLVSLALPDWEVLSGVSIDRHSLDNYWVVVRAADYTEYPTYGTQFRDYRNPMYLNIPGEPNVLDTVDSRIPVNHNDHPRPEGTNISRSPSVKTTYVEIPRITDLHPESEIPSVPLSKLMTNTNLLTDHFGQYSAPIGQELDQKTQQHSPTSHSGAAEPHPLDGPLNPQSPSQLTSTSVEPNPNVLVRRRTVPVFLTQRPILSKPQRNMKNVSDAEVKRNHRPDGPISPVQHSPTSLAPPTSSEYSIVTNIHRDQVLCSRGSAELIKEEAEDADIYLVDEGVRKIMHPQINYTLYSQRKGDKARAEPPTMSNALPSTNKQPLALTYQEEIPKCARTEAGVPEKLSIPSSRTVNDLPVVSNVLLEEVQDELPALPTSFKESRLDLRQGGARYSVPNVGDHMQHTIPPGLSADELLQLTKESEAKRAEDLARRRQGEIVIHFTDLLEELDLSVVIQSTSLGSRGAELMRQNESTGILKNTAEHVLAKIIMAASTQIKTEEPDFNMADKIVKRSPSLGLLLRDNIDPPTLADKPMFPALSKEMDSTSGPAETTPNPPPRVDIAARYVHSVFDPTMDLKRPRNHSALDFLIIVQTNLVIERESDKLVWMLVIDASSTEIYLTSPKKGEASRRDFNSLVDSVIRVDNLMRYLGCRTN</sequence>
<dbReference type="SUPFAM" id="SSF82185">
    <property type="entry name" value="Histone H3 K4-specific methyltransferase SET7/9 N-terminal domain"/>
    <property type="match status" value="3"/>
</dbReference>
<comment type="subcellular location">
    <subcellularLocation>
        <location evidence="3">Cell membrane</location>
    </subcellularLocation>
    <subcellularLocation>
        <location evidence="2">Endomembrane system</location>
        <topology evidence="2">Peripheral membrane protein</topology>
    </subcellularLocation>
    <subcellularLocation>
        <location evidence="1">Endoplasmic reticulum membrane</location>
        <topology evidence="1">Single-pass type IV membrane protein</topology>
    </subcellularLocation>
</comment>
<reference key="2">
    <citation type="submission" date="2011-10" db="EMBL/GenBank/DDBJ databases">
        <title>The genome and transcriptome sequence of Clonorchis sinensis provide insights into the carcinogenic liver fluke.</title>
        <authorList>
            <person name="Wang X."/>
            <person name="Huang Y."/>
            <person name="Chen W."/>
            <person name="Liu H."/>
            <person name="Guo L."/>
            <person name="Chen Y."/>
            <person name="Luo F."/>
            <person name="Zhou W."/>
            <person name="Sun J."/>
            <person name="Mao Q."/>
            <person name="Liang P."/>
            <person name="Zhou C."/>
            <person name="Tian Y."/>
            <person name="Men J."/>
            <person name="Lv X."/>
            <person name="Huang L."/>
            <person name="Zhou J."/>
            <person name="Hu Y."/>
            <person name="Li R."/>
            <person name="Zhang F."/>
            <person name="Lei H."/>
            <person name="Li X."/>
            <person name="Hu X."/>
            <person name="Liang C."/>
            <person name="Xu J."/>
            <person name="Wu Z."/>
            <person name="Yu X."/>
        </authorList>
    </citation>
    <scope>NUCLEOTIDE SEQUENCE</scope>
    <source>
        <strain>Henan</strain>
    </source>
</reference>
<feature type="region of interest" description="Disordered" evidence="11">
    <location>
        <begin position="805"/>
        <end position="849"/>
    </location>
</feature>
<reference evidence="12" key="1">
    <citation type="journal article" date="2011" name="Genome Biol.">
        <title>The draft genome of the carcinogenic human liver fluke Clonorchis sinensis.</title>
        <authorList>
            <person name="Wang X."/>
            <person name="Chen W."/>
            <person name="Huang Y."/>
            <person name="Sun J."/>
            <person name="Men J."/>
            <person name="Liu H."/>
            <person name="Luo F."/>
            <person name="Guo L."/>
            <person name="Lv X."/>
            <person name="Deng C."/>
            <person name="Zhou C."/>
            <person name="Fan Y."/>
            <person name="Li X."/>
            <person name="Huang L."/>
            <person name="Hu Y."/>
            <person name="Liang C."/>
            <person name="Hu X."/>
            <person name="Xu J."/>
            <person name="Yu X."/>
        </authorList>
    </citation>
    <scope>NUCLEOTIDE SEQUENCE [LARGE SCALE GENOMIC DNA]</scope>
    <source>
        <strain evidence="12">Henan</strain>
    </source>
</reference>
<feature type="compositionally biased region" description="Acidic residues" evidence="11">
    <location>
        <begin position="212"/>
        <end position="225"/>
    </location>
</feature>
<organism evidence="12 13">
    <name type="scientific">Clonorchis sinensis</name>
    <name type="common">Chinese liver fluke</name>
    <dbReference type="NCBI Taxonomy" id="79923"/>
    <lineage>
        <taxon>Eukaryota</taxon>
        <taxon>Metazoa</taxon>
        <taxon>Spiralia</taxon>
        <taxon>Lophotrochozoa</taxon>
        <taxon>Platyhelminthes</taxon>
        <taxon>Trematoda</taxon>
        <taxon>Digenea</taxon>
        <taxon>Opisthorchiida</taxon>
        <taxon>Opisthorchiata</taxon>
        <taxon>Opisthorchiidae</taxon>
        <taxon>Clonorchis</taxon>
    </lineage>
</organism>
<dbReference type="PANTHER" id="PTHR23085">
    <property type="entry name" value="GH28348P"/>
    <property type="match status" value="1"/>
</dbReference>
<evidence type="ECO:0000256" key="1">
    <source>
        <dbReference type="ARBA" id="ARBA00004163"/>
    </source>
</evidence>
<dbReference type="Gene3D" id="2.20.110.10">
    <property type="entry name" value="Histone H3 K4-specific methyltransferase SET7/9 N-terminal domain"/>
    <property type="match status" value="1"/>
</dbReference>
<evidence type="ECO:0000313" key="13">
    <source>
        <dbReference type="Proteomes" id="UP000008909"/>
    </source>
</evidence>
<feature type="compositionally biased region" description="Basic and acidic residues" evidence="11">
    <location>
        <begin position="877"/>
        <end position="888"/>
    </location>
</feature>
<keyword evidence="8" id="KW-0256">Endoplasmic reticulum</keyword>
<evidence type="ECO:0000256" key="3">
    <source>
        <dbReference type="ARBA" id="ARBA00004236"/>
    </source>
</evidence>
<dbReference type="Pfam" id="PF02493">
    <property type="entry name" value="MORN"/>
    <property type="match status" value="5"/>
</dbReference>
<proteinExistence type="inferred from homology"/>
<evidence type="ECO:0000256" key="8">
    <source>
        <dbReference type="ARBA" id="ARBA00022824"/>
    </source>
</evidence>
<evidence type="ECO:0000256" key="10">
    <source>
        <dbReference type="ARBA" id="ARBA00023136"/>
    </source>
</evidence>
<dbReference type="GO" id="GO:0030314">
    <property type="term" value="C:junctional membrane complex"/>
    <property type="evidence" value="ECO:0007669"/>
    <property type="project" value="InterPro"/>
</dbReference>
<evidence type="ECO:0000256" key="11">
    <source>
        <dbReference type="SAM" id="MobiDB-lite"/>
    </source>
</evidence>
<feature type="region of interest" description="Disordered" evidence="11">
    <location>
        <begin position="584"/>
        <end position="609"/>
    </location>
</feature>
<dbReference type="Proteomes" id="UP000008909">
    <property type="component" value="Unassembled WGS sequence"/>
</dbReference>
<keyword evidence="7" id="KW-0677">Repeat</keyword>
<evidence type="ECO:0000256" key="6">
    <source>
        <dbReference type="ARBA" id="ARBA00022692"/>
    </source>
</evidence>
<keyword evidence="9" id="KW-1133">Transmembrane helix</keyword>
<gene>
    <name evidence="12" type="ORF">CLF_112255</name>
</gene>
<keyword evidence="6" id="KW-0812">Transmembrane</keyword>
<dbReference type="EMBL" id="DF143735">
    <property type="protein sequence ID" value="GAA54122.1"/>
    <property type="molecule type" value="Genomic_DNA"/>
</dbReference>
<evidence type="ECO:0000256" key="4">
    <source>
        <dbReference type="ARBA" id="ARBA00008599"/>
    </source>
</evidence>
<feature type="region of interest" description="Disordered" evidence="11">
    <location>
        <begin position="865"/>
        <end position="906"/>
    </location>
</feature>
<dbReference type="InterPro" id="IPR003409">
    <property type="entry name" value="MORN"/>
</dbReference>
<name>G7YME1_CLOSI</name>
<evidence type="ECO:0000256" key="2">
    <source>
        <dbReference type="ARBA" id="ARBA00004184"/>
    </source>
</evidence>
<feature type="compositionally biased region" description="Polar residues" evidence="11">
    <location>
        <begin position="831"/>
        <end position="845"/>
    </location>
</feature>
<comment type="similarity">
    <text evidence="4">Belongs to the junctophilin family.</text>
</comment>
<feature type="compositionally biased region" description="Polar residues" evidence="11">
    <location>
        <begin position="808"/>
        <end position="818"/>
    </location>
</feature>
<dbReference type="GO" id="GO:0005789">
    <property type="term" value="C:endoplasmic reticulum membrane"/>
    <property type="evidence" value="ECO:0007669"/>
    <property type="project" value="UniProtKB-SubCell"/>
</dbReference>
<evidence type="ECO:0000256" key="9">
    <source>
        <dbReference type="ARBA" id="ARBA00022989"/>
    </source>
</evidence>
<feature type="compositionally biased region" description="Basic and acidic residues" evidence="11">
    <location>
        <begin position="548"/>
        <end position="559"/>
    </location>
</feature>
<feature type="region of interest" description="Disordered" evidence="11">
    <location>
        <begin position="537"/>
        <end position="567"/>
    </location>
</feature>
<feature type="region of interest" description="Disordered" evidence="11">
    <location>
        <begin position="1193"/>
        <end position="1220"/>
    </location>
</feature>
<dbReference type="GO" id="GO:0005886">
    <property type="term" value="C:plasma membrane"/>
    <property type="evidence" value="ECO:0007669"/>
    <property type="project" value="UniProtKB-SubCell"/>
</dbReference>
<feature type="region of interest" description="Disordered" evidence="11">
    <location>
        <begin position="196"/>
        <end position="240"/>
    </location>
</feature>
<dbReference type="SMART" id="SM00698">
    <property type="entry name" value="MORN"/>
    <property type="match status" value="7"/>
</dbReference>
<feature type="compositionally biased region" description="Polar residues" evidence="11">
    <location>
        <begin position="894"/>
        <end position="906"/>
    </location>
</feature>
<protein>
    <submittedName>
        <fullName evidence="12">Junctophilin-2</fullName>
    </submittedName>
</protein>
<keyword evidence="10" id="KW-0472">Membrane</keyword>
<dbReference type="InterPro" id="IPR017191">
    <property type="entry name" value="Junctophilin"/>
</dbReference>
<evidence type="ECO:0000313" key="12">
    <source>
        <dbReference type="EMBL" id="GAA54122.1"/>
    </source>
</evidence>
<dbReference type="PANTHER" id="PTHR23085:SF16">
    <property type="entry name" value="GH28348P"/>
    <property type="match status" value="1"/>
</dbReference>
<evidence type="ECO:0000256" key="7">
    <source>
        <dbReference type="ARBA" id="ARBA00022737"/>
    </source>
</evidence>
<keyword evidence="5" id="KW-1003">Cell membrane</keyword>
<keyword evidence="13" id="KW-1185">Reference proteome</keyword>
<evidence type="ECO:0000256" key="5">
    <source>
        <dbReference type="ARBA" id="ARBA00022475"/>
    </source>
</evidence>
<feature type="compositionally biased region" description="Basic and acidic residues" evidence="11">
    <location>
        <begin position="588"/>
        <end position="607"/>
    </location>
</feature>
<feature type="region of interest" description="Disordered" evidence="11">
    <location>
        <begin position="311"/>
        <end position="330"/>
    </location>
</feature>